<dbReference type="KEGG" id="sur:STAUR_4996"/>
<dbReference type="AlphaFoldDB" id="E3FGR5"/>
<evidence type="ECO:0000313" key="2">
    <source>
        <dbReference type="Proteomes" id="UP000001351"/>
    </source>
</evidence>
<dbReference type="OrthoDB" id="4007859at2"/>
<dbReference type="RefSeq" id="WP_013376563.1">
    <property type="nucleotide sequence ID" value="NC_014623.1"/>
</dbReference>
<protein>
    <submittedName>
        <fullName evidence="1">Uncharacterized protein</fullName>
    </submittedName>
</protein>
<dbReference type="HOGENOM" id="CLU_637558_0_0_7"/>
<evidence type="ECO:0000313" key="1">
    <source>
        <dbReference type="EMBL" id="ADO72774.1"/>
    </source>
</evidence>
<accession>E3FGR5</accession>
<proteinExistence type="predicted"/>
<keyword evidence="2" id="KW-1185">Reference proteome</keyword>
<dbReference type="STRING" id="378806.STAUR_4996"/>
<sequence>MAPENLERSFWATDGCRNIPEVGLNLSALKEYLPSGWHHLVHLTRLANTLRSLQRNDGSMTVPDISRQLLDQSALALEAAAETCPEEEIAGLLRLRARGLRHNDTREAATAQARATSDRLVVLCGPLITWPGKSSAYLHSACIALEDTRLTQQVRALEEELEPLRRYYEGLLGLEGLQRSEIPSYTVSELVLCGGEANGFPKHFTYFLPEDEGHRKLKPRKTLLFRNIYLERIRCLSLPLLRTLCPGLPVPDEDVSNPLVALTWFRGHDVGHYWRHPSAAFGKLRELGLSRSYALQEALCDVLGYLALQGPWSQPARHDAPMGFYLAEMLRFLGRGYQGIHPDFEASHIVLSYLVKNQFASLDPERGELQLESRHFQQGVTEVARRLMQAVLGGDVNEARLLLTEYGLATDPSQSHLDPLIRRAAHIGNDIRYTYEG</sequence>
<dbReference type="Proteomes" id="UP000001351">
    <property type="component" value="Chromosome"/>
</dbReference>
<organism evidence="1 2">
    <name type="scientific">Stigmatella aurantiaca (strain DW4/3-1)</name>
    <dbReference type="NCBI Taxonomy" id="378806"/>
    <lineage>
        <taxon>Bacteria</taxon>
        <taxon>Pseudomonadati</taxon>
        <taxon>Myxococcota</taxon>
        <taxon>Myxococcia</taxon>
        <taxon>Myxococcales</taxon>
        <taxon>Cystobacterineae</taxon>
        <taxon>Archangiaceae</taxon>
        <taxon>Stigmatella</taxon>
    </lineage>
</organism>
<gene>
    <name evidence="1" type="ordered locus">STAUR_4996</name>
</gene>
<reference evidence="1 2" key="1">
    <citation type="journal article" date="2011" name="Mol. Biol. Evol.">
        <title>Comparative genomic analysis of fruiting body formation in Myxococcales.</title>
        <authorList>
            <person name="Huntley S."/>
            <person name="Hamann N."/>
            <person name="Wegener-Feldbrugge S."/>
            <person name="Treuner-Lange A."/>
            <person name="Kube M."/>
            <person name="Reinhardt R."/>
            <person name="Klages S."/>
            <person name="Muller R."/>
            <person name="Ronning C.M."/>
            <person name="Nierman W.C."/>
            <person name="Sogaard-Andersen L."/>
        </authorList>
    </citation>
    <scope>NUCLEOTIDE SEQUENCE [LARGE SCALE GENOMIC DNA]</scope>
    <source>
        <strain evidence="1 2">DW4/3-1</strain>
    </source>
</reference>
<dbReference type="EMBL" id="CP002271">
    <property type="protein sequence ID" value="ADO72774.1"/>
    <property type="molecule type" value="Genomic_DNA"/>
</dbReference>
<name>E3FGR5_STIAD</name>
<dbReference type="eggNOG" id="ENOG5032W9J">
    <property type="taxonomic scope" value="Bacteria"/>
</dbReference>